<evidence type="ECO:0000313" key="7">
    <source>
        <dbReference type="Proteomes" id="UP001220238"/>
    </source>
</evidence>
<dbReference type="EMBL" id="CP120206">
    <property type="protein sequence ID" value="WET43064.1"/>
    <property type="molecule type" value="Genomic_DNA"/>
</dbReference>
<dbReference type="SUPFAM" id="SSF46785">
    <property type="entry name" value="Winged helix' DNA-binding domain"/>
    <property type="match status" value="1"/>
</dbReference>
<dbReference type="GeneID" id="92769220"/>
<dbReference type="InterPro" id="IPR036390">
    <property type="entry name" value="WH_DNA-bd_sf"/>
</dbReference>
<dbReference type="RefSeq" id="WP_038628586.1">
    <property type="nucleotide sequence ID" value="NZ_CP046975.1"/>
</dbReference>
<accession>A0AB38XT63</accession>
<keyword evidence="3" id="KW-0238">DNA-binding</keyword>
<proteinExistence type="inferred from homology"/>
<dbReference type="InterPro" id="IPR000847">
    <property type="entry name" value="LysR_HTH_N"/>
</dbReference>
<organism evidence="6 7">
    <name type="scientific">Corynebacterium amycolatum</name>
    <dbReference type="NCBI Taxonomy" id="43765"/>
    <lineage>
        <taxon>Bacteria</taxon>
        <taxon>Bacillati</taxon>
        <taxon>Actinomycetota</taxon>
        <taxon>Actinomycetes</taxon>
        <taxon>Mycobacteriales</taxon>
        <taxon>Corynebacteriaceae</taxon>
        <taxon>Corynebacterium</taxon>
    </lineage>
</organism>
<dbReference type="PANTHER" id="PTHR30126">
    <property type="entry name" value="HTH-TYPE TRANSCRIPTIONAL REGULATOR"/>
    <property type="match status" value="1"/>
</dbReference>
<sequence length="304" mass="32643">MYPSAVAELEALLTAARAGSISKAARELGINQQTMSARIARAEKALGITVFERSPYGVSPTENGQVLIDALPDLLAACHRFSGIAASLRSDDVPRHLTLAVSNTVAELYYPGWAAEFHRQHPAVKLSMVQANSREVRQLVANSAVDFGLVEGEAGRHDLEERIIGTDELVLAVPTGHPWTERAAVHNAISTEELRTTPLVIREPGSGSRQVVEDTLGTLTEPAGEFGSLSAQRAGMIALAAPTIIARGAIRDQVTLGRIVIVPTDTRFTRNLSAVMRRGSETSGDISEFIRIASPILSKHEQSQ</sequence>
<evidence type="ECO:0000259" key="5">
    <source>
        <dbReference type="PROSITE" id="PS50931"/>
    </source>
</evidence>
<dbReference type="Pfam" id="PF03466">
    <property type="entry name" value="LysR_substrate"/>
    <property type="match status" value="1"/>
</dbReference>
<dbReference type="InterPro" id="IPR036388">
    <property type="entry name" value="WH-like_DNA-bd_sf"/>
</dbReference>
<evidence type="ECO:0000256" key="2">
    <source>
        <dbReference type="ARBA" id="ARBA00023015"/>
    </source>
</evidence>
<dbReference type="Pfam" id="PF00126">
    <property type="entry name" value="HTH_1"/>
    <property type="match status" value="1"/>
</dbReference>
<comment type="similarity">
    <text evidence="1">Belongs to the LysR transcriptional regulatory family.</text>
</comment>
<dbReference type="PANTHER" id="PTHR30126:SF39">
    <property type="entry name" value="HTH-TYPE TRANSCRIPTIONAL REGULATOR CYSL"/>
    <property type="match status" value="1"/>
</dbReference>
<dbReference type="InterPro" id="IPR005119">
    <property type="entry name" value="LysR_subst-bd"/>
</dbReference>
<evidence type="ECO:0000313" key="6">
    <source>
        <dbReference type="EMBL" id="WET43064.1"/>
    </source>
</evidence>
<name>A0AB38XT63_CORAY</name>
<dbReference type="AlphaFoldDB" id="A0AB38XT63"/>
<dbReference type="PROSITE" id="PS50931">
    <property type="entry name" value="HTH_LYSR"/>
    <property type="match status" value="1"/>
</dbReference>
<feature type="domain" description="HTH lysR-type" evidence="5">
    <location>
        <begin position="9"/>
        <end position="61"/>
    </location>
</feature>
<protein>
    <submittedName>
        <fullName evidence="6">LysR family transcriptional regulator</fullName>
    </submittedName>
</protein>
<dbReference type="GO" id="GO:0003700">
    <property type="term" value="F:DNA-binding transcription factor activity"/>
    <property type="evidence" value="ECO:0007669"/>
    <property type="project" value="InterPro"/>
</dbReference>
<dbReference type="GO" id="GO:0000976">
    <property type="term" value="F:transcription cis-regulatory region binding"/>
    <property type="evidence" value="ECO:0007669"/>
    <property type="project" value="TreeGrafter"/>
</dbReference>
<evidence type="ECO:0000256" key="3">
    <source>
        <dbReference type="ARBA" id="ARBA00023125"/>
    </source>
</evidence>
<gene>
    <name evidence="6" type="ORF">P2W56_06305</name>
</gene>
<evidence type="ECO:0000256" key="4">
    <source>
        <dbReference type="ARBA" id="ARBA00023163"/>
    </source>
</evidence>
<dbReference type="SUPFAM" id="SSF53850">
    <property type="entry name" value="Periplasmic binding protein-like II"/>
    <property type="match status" value="1"/>
</dbReference>
<dbReference type="Proteomes" id="UP001220238">
    <property type="component" value="Chromosome"/>
</dbReference>
<dbReference type="Gene3D" id="1.10.10.10">
    <property type="entry name" value="Winged helix-like DNA-binding domain superfamily/Winged helix DNA-binding domain"/>
    <property type="match status" value="1"/>
</dbReference>
<keyword evidence="4" id="KW-0804">Transcription</keyword>
<evidence type="ECO:0000256" key="1">
    <source>
        <dbReference type="ARBA" id="ARBA00009437"/>
    </source>
</evidence>
<reference evidence="6" key="1">
    <citation type="submission" date="2023-03" db="EMBL/GenBank/DDBJ databases">
        <title>Corynebacterium amycolatum SB-1.</title>
        <authorList>
            <person name="Jo H."/>
        </authorList>
    </citation>
    <scope>NUCLEOTIDE SEQUENCE</scope>
    <source>
        <strain evidence="6">SB-1</strain>
    </source>
</reference>
<keyword evidence="2" id="KW-0805">Transcription regulation</keyword>
<dbReference type="Gene3D" id="3.40.190.10">
    <property type="entry name" value="Periplasmic binding protein-like II"/>
    <property type="match status" value="2"/>
</dbReference>